<evidence type="ECO:0000256" key="5">
    <source>
        <dbReference type="ARBA" id="ARBA00022898"/>
    </source>
</evidence>
<keyword evidence="5 8" id="KW-0663">Pyridoxal phosphate</keyword>
<comment type="cofactor">
    <cofactor evidence="1 7">
        <name>pyridoxal 5'-phosphate</name>
        <dbReference type="ChEBI" id="CHEBI:597326"/>
    </cofactor>
</comment>
<sequence>MNKGLKNCKKDFPLLSRQVNHQPLVYLDNAATTQKPQAVIQRIVDFYQQSNANVHRSVNTLSLQATEQYEQARSKVQHWIKAAKPQEIIFTRGATEAVNFIASTYGADHIQAQDEIVVTVAEHHSNLVPWQQLAKACGAQLKYIKVDAQGHLDLQDAAQKITARTKIVACTQVSNVLGTIFPLKQIAALAHQQGAIVIGDGSQAVPVMAVNVQDLDVDFYVFSGHKMLGPSGIGVLYGKEALLQALTPYQYGGEMINEVDWEDSTFSELPSRLEAGTPNIEGAIGLGAAIDYLDQLSIRAVTQYEQKLMQYLLPQLQALDDVQLLGSEDWTQRTGIVSLNLGNIHPHDVATVLDFQGIEVRAGHHCAQPLMRFFNVTATVRASFYIYNTKEDIDRFVAALKMAKEFFEQ</sequence>
<dbReference type="RefSeq" id="WP_046315173.1">
    <property type="nucleotide sequence ID" value="NZ_JBHSZT010000003.1"/>
</dbReference>
<dbReference type="PANTHER" id="PTHR43586:SF8">
    <property type="entry name" value="CYSTEINE DESULFURASE 1, CHLOROPLASTIC"/>
    <property type="match status" value="1"/>
</dbReference>
<accession>A0A0F4M009</accession>
<evidence type="ECO:0000313" key="11">
    <source>
        <dbReference type="Proteomes" id="UP000033558"/>
    </source>
</evidence>
<dbReference type="PATRIC" id="fig|1218492.5.peg.175"/>
<evidence type="ECO:0000256" key="4">
    <source>
        <dbReference type="ARBA" id="ARBA00022679"/>
    </source>
</evidence>
<dbReference type="CDD" id="cd06453">
    <property type="entry name" value="SufS_like"/>
    <property type="match status" value="1"/>
</dbReference>
<dbReference type="EC" id="2.8.1.7" evidence="3 8"/>
<evidence type="ECO:0000256" key="1">
    <source>
        <dbReference type="ARBA" id="ARBA00001933"/>
    </source>
</evidence>
<dbReference type="InterPro" id="IPR015422">
    <property type="entry name" value="PyrdxlP-dep_Trfase_small"/>
</dbReference>
<evidence type="ECO:0000256" key="7">
    <source>
        <dbReference type="RuleBase" id="RU004504"/>
    </source>
</evidence>
<evidence type="ECO:0000256" key="6">
    <source>
        <dbReference type="ARBA" id="ARBA00050776"/>
    </source>
</evidence>
<dbReference type="PIRSF" id="PIRSF005572">
    <property type="entry name" value="NifS"/>
    <property type="match status" value="1"/>
</dbReference>
<dbReference type="GO" id="GO:0031071">
    <property type="term" value="F:cysteine desulfurase activity"/>
    <property type="evidence" value="ECO:0007669"/>
    <property type="project" value="UniProtKB-UniRule"/>
</dbReference>
<comment type="similarity">
    <text evidence="2 8">Belongs to the class-V pyridoxal-phosphate-dependent aminotransferase family. Csd subfamily.</text>
</comment>
<comment type="catalytic activity">
    <reaction evidence="6 8">
        <text>(sulfur carrier)-H + L-cysteine = (sulfur carrier)-SH + L-alanine</text>
        <dbReference type="Rhea" id="RHEA:43892"/>
        <dbReference type="Rhea" id="RHEA-COMP:14737"/>
        <dbReference type="Rhea" id="RHEA-COMP:14739"/>
        <dbReference type="ChEBI" id="CHEBI:29917"/>
        <dbReference type="ChEBI" id="CHEBI:35235"/>
        <dbReference type="ChEBI" id="CHEBI:57972"/>
        <dbReference type="ChEBI" id="CHEBI:64428"/>
        <dbReference type="EC" id="2.8.1.7"/>
    </reaction>
</comment>
<name>A0A0F4M009_9LACO</name>
<dbReference type="HOGENOM" id="CLU_003433_2_5_9"/>
<dbReference type="InterPro" id="IPR010970">
    <property type="entry name" value="Cys_dSase_SufS"/>
</dbReference>
<dbReference type="InterPro" id="IPR016454">
    <property type="entry name" value="Cysteine_dSase"/>
</dbReference>
<dbReference type="Proteomes" id="UP000033558">
    <property type="component" value="Unassembled WGS sequence"/>
</dbReference>
<dbReference type="InterPro" id="IPR015421">
    <property type="entry name" value="PyrdxlP-dep_Trfase_major"/>
</dbReference>
<reference evidence="10 11" key="1">
    <citation type="submission" date="2015-01" db="EMBL/GenBank/DDBJ databases">
        <title>Comparative genomics of the lactic acid bacteria isolated from the honey bee gut.</title>
        <authorList>
            <person name="Ellegaard K.M."/>
            <person name="Tamarit D."/>
            <person name="Javelind E."/>
            <person name="Olofsson T."/>
            <person name="Andersson S.G."/>
            <person name="Vasquez A."/>
        </authorList>
    </citation>
    <scope>NUCLEOTIDE SEQUENCE [LARGE SCALE GENOMIC DNA]</scope>
    <source>
        <strain evidence="10 11">Bin4</strain>
    </source>
</reference>
<dbReference type="STRING" id="1218492.JG30_00630"/>
<keyword evidence="4 8" id="KW-0808">Transferase</keyword>
<dbReference type="Gene3D" id="3.90.1150.10">
    <property type="entry name" value="Aspartate Aminotransferase, domain 1"/>
    <property type="match status" value="1"/>
</dbReference>
<evidence type="ECO:0000313" key="10">
    <source>
        <dbReference type="EMBL" id="KJY63156.1"/>
    </source>
</evidence>
<dbReference type="NCBIfam" id="TIGR01979">
    <property type="entry name" value="sufS"/>
    <property type="match status" value="1"/>
</dbReference>
<dbReference type="Gene3D" id="3.40.640.10">
    <property type="entry name" value="Type I PLP-dependent aspartate aminotransferase-like (Major domain)"/>
    <property type="match status" value="1"/>
</dbReference>
<evidence type="ECO:0000256" key="8">
    <source>
        <dbReference type="RuleBase" id="RU004506"/>
    </source>
</evidence>
<dbReference type="InterPro" id="IPR015424">
    <property type="entry name" value="PyrdxlP-dep_Trfase"/>
</dbReference>
<organism evidence="10 11">
    <name type="scientific">Bombilactobacillus mellifer</name>
    <dbReference type="NCBI Taxonomy" id="1218492"/>
    <lineage>
        <taxon>Bacteria</taxon>
        <taxon>Bacillati</taxon>
        <taxon>Bacillota</taxon>
        <taxon>Bacilli</taxon>
        <taxon>Lactobacillales</taxon>
        <taxon>Lactobacillaceae</taxon>
        <taxon>Bombilactobacillus</taxon>
    </lineage>
</organism>
<protein>
    <recommendedName>
        <fullName evidence="3 8">Cysteine desulfurase</fullName>
        <ecNumber evidence="3 8">2.8.1.7</ecNumber>
    </recommendedName>
</protein>
<keyword evidence="11" id="KW-1185">Reference proteome</keyword>
<feature type="domain" description="Aminotransferase class V" evidence="9">
    <location>
        <begin position="25"/>
        <end position="396"/>
    </location>
</feature>
<dbReference type="AlphaFoldDB" id="A0A0F4M009"/>
<evidence type="ECO:0000259" key="9">
    <source>
        <dbReference type="Pfam" id="PF00266"/>
    </source>
</evidence>
<dbReference type="PANTHER" id="PTHR43586">
    <property type="entry name" value="CYSTEINE DESULFURASE"/>
    <property type="match status" value="1"/>
</dbReference>
<dbReference type="InterPro" id="IPR000192">
    <property type="entry name" value="Aminotrans_V_dom"/>
</dbReference>
<comment type="caution">
    <text evidence="10">The sequence shown here is derived from an EMBL/GenBank/DDBJ whole genome shotgun (WGS) entry which is preliminary data.</text>
</comment>
<proteinExistence type="inferred from homology"/>
<dbReference type="GO" id="GO:0006534">
    <property type="term" value="P:cysteine metabolic process"/>
    <property type="evidence" value="ECO:0007669"/>
    <property type="project" value="UniProtKB-UniRule"/>
</dbReference>
<comment type="function">
    <text evidence="8">Catalyzes the removal of elemental sulfur and selenium atoms from L-cysteine, L-cystine, L-selenocysteine, and L-selenocystine to produce L-alanine.</text>
</comment>
<dbReference type="Pfam" id="PF00266">
    <property type="entry name" value="Aminotran_5"/>
    <property type="match status" value="1"/>
</dbReference>
<evidence type="ECO:0000256" key="2">
    <source>
        <dbReference type="ARBA" id="ARBA00010447"/>
    </source>
</evidence>
<dbReference type="GO" id="GO:0030170">
    <property type="term" value="F:pyridoxal phosphate binding"/>
    <property type="evidence" value="ECO:0007669"/>
    <property type="project" value="UniProtKB-UniRule"/>
</dbReference>
<dbReference type="InterPro" id="IPR020578">
    <property type="entry name" value="Aminotrans_V_PyrdxlP_BS"/>
</dbReference>
<dbReference type="SUPFAM" id="SSF53383">
    <property type="entry name" value="PLP-dependent transferases"/>
    <property type="match status" value="1"/>
</dbReference>
<dbReference type="EMBL" id="JXJQ01000002">
    <property type="protein sequence ID" value="KJY63156.1"/>
    <property type="molecule type" value="Genomic_DNA"/>
</dbReference>
<dbReference type="PROSITE" id="PS00595">
    <property type="entry name" value="AA_TRANSFER_CLASS_5"/>
    <property type="match status" value="1"/>
</dbReference>
<dbReference type="OrthoDB" id="9804366at2"/>
<gene>
    <name evidence="10" type="ORF">JG30_00630</name>
</gene>
<evidence type="ECO:0000256" key="3">
    <source>
        <dbReference type="ARBA" id="ARBA00012239"/>
    </source>
</evidence>